<dbReference type="Proteomes" id="UP000292702">
    <property type="component" value="Unassembled WGS sequence"/>
</dbReference>
<dbReference type="GO" id="GO:0004674">
    <property type="term" value="F:protein serine/threonine kinase activity"/>
    <property type="evidence" value="ECO:0007669"/>
    <property type="project" value="TreeGrafter"/>
</dbReference>
<dbReference type="InterPro" id="IPR011009">
    <property type="entry name" value="Kinase-like_dom_sf"/>
</dbReference>
<evidence type="ECO:0000256" key="1">
    <source>
        <dbReference type="SAM" id="MobiDB-lite"/>
    </source>
</evidence>
<dbReference type="EMBL" id="RWJN01000490">
    <property type="protein sequence ID" value="TCD61226.1"/>
    <property type="molecule type" value="Genomic_DNA"/>
</dbReference>
<keyword evidence="4" id="KW-1185">Reference proteome</keyword>
<dbReference type="PROSITE" id="PS00109">
    <property type="entry name" value="PROTEIN_KINASE_TYR"/>
    <property type="match status" value="1"/>
</dbReference>
<dbReference type="PROSITE" id="PS50011">
    <property type="entry name" value="PROTEIN_KINASE_DOM"/>
    <property type="match status" value="1"/>
</dbReference>
<feature type="compositionally biased region" description="Basic and acidic residues" evidence="1">
    <location>
        <begin position="633"/>
        <end position="645"/>
    </location>
</feature>
<dbReference type="Pfam" id="PF07714">
    <property type="entry name" value="PK_Tyr_Ser-Thr"/>
    <property type="match status" value="1"/>
</dbReference>
<feature type="domain" description="Protein kinase" evidence="2">
    <location>
        <begin position="307"/>
        <end position="584"/>
    </location>
</feature>
<dbReference type="STRING" id="92696.A0A4R0R4Q3"/>
<accession>A0A4R0R4Q3</accession>
<dbReference type="InterPro" id="IPR001245">
    <property type="entry name" value="Ser-Thr/Tyr_kinase_cat_dom"/>
</dbReference>
<feature type="region of interest" description="Disordered" evidence="1">
    <location>
        <begin position="594"/>
        <end position="614"/>
    </location>
</feature>
<feature type="region of interest" description="Disordered" evidence="1">
    <location>
        <begin position="633"/>
        <end position="670"/>
    </location>
</feature>
<dbReference type="OrthoDB" id="1668230at2759"/>
<dbReference type="PANTHER" id="PTHR44329:SF214">
    <property type="entry name" value="PROTEIN KINASE DOMAIN-CONTAINING PROTEIN"/>
    <property type="match status" value="1"/>
</dbReference>
<dbReference type="GO" id="GO:0005524">
    <property type="term" value="F:ATP binding"/>
    <property type="evidence" value="ECO:0007669"/>
    <property type="project" value="InterPro"/>
</dbReference>
<dbReference type="InterPro" id="IPR000719">
    <property type="entry name" value="Prot_kinase_dom"/>
</dbReference>
<feature type="compositionally biased region" description="Pro residues" evidence="1">
    <location>
        <begin position="595"/>
        <end position="605"/>
    </location>
</feature>
<dbReference type="InterPro" id="IPR008266">
    <property type="entry name" value="Tyr_kinase_AS"/>
</dbReference>
<organism evidence="3 4">
    <name type="scientific">Steccherinum ochraceum</name>
    <dbReference type="NCBI Taxonomy" id="92696"/>
    <lineage>
        <taxon>Eukaryota</taxon>
        <taxon>Fungi</taxon>
        <taxon>Dikarya</taxon>
        <taxon>Basidiomycota</taxon>
        <taxon>Agaricomycotina</taxon>
        <taxon>Agaricomycetes</taxon>
        <taxon>Polyporales</taxon>
        <taxon>Steccherinaceae</taxon>
        <taxon>Steccherinum</taxon>
    </lineage>
</organism>
<dbReference type="AlphaFoldDB" id="A0A4R0R4Q3"/>
<evidence type="ECO:0000259" key="2">
    <source>
        <dbReference type="PROSITE" id="PS50011"/>
    </source>
</evidence>
<protein>
    <recommendedName>
        <fullName evidence="2">Protein kinase domain-containing protein</fullName>
    </recommendedName>
</protein>
<evidence type="ECO:0000313" key="3">
    <source>
        <dbReference type="EMBL" id="TCD61226.1"/>
    </source>
</evidence>
<sequence length="690" mass="76383">MTFRRTYRPRHGIASALAEGIRQATPVNTKDQAIELSVEAVYDLVKADLEKDDEFEQGVGVGYVEWRDWSEALSEFFIRSQRLAMDADTAMTALMNRRDRDTTDPRDGQRLINECARIVAILQRYNTRNASQTATQSSALGASEDNPLKSLLGTYESTYSALTAIDSARMPNLSQRRTLRALRALSATGSIKVVTSVFLNATHLRGSNLAATKELAFQCCRVRSVRQAMLKLAASQRHTWGEEDLWGYLLTVFQDDLTTERWPYAGPDAVITRPTPTLKAEVHTLLRTVQQANALPSTYRLSDLEVDFSNQPAALGAFGTIYRGTWLRRHSVAVKVVHGVHADVDAPVVSADGSRTLIPCVREIILWYQLDHPHVHPLLGVNTMMFESSVALVSRWEAKGDVNAAIRSLDIQRLDAVRPQWIAGIADGLHYLHSKGIVHGDLRGANILVDENLQVRLTDFGLAVLGSASAQTNGTVGGVIPAQWQATELFLNQRVPTFECDVFSFGRTCVEIFKAASPFGTLSSMQVLGKVIRGEHPNRPISDAAIKSEAIPDSLWDVVLRCWEVKPEDRPDMRTISSQVQAAMKILKKTKVLPQAPPADKPVPPGKAVVMGPLPPSLEEDIRAYRERTIHELDEKGEATAKPAEEESPLPPGKEKETAHGQKKEKPMRGCSLLAFGQIASLFKRCFSWR</sequence>
<proteinExistence type="predicted"/>
<dbReference type="InterPro" id="IPR051681">
    <property type="entry name" value="Ser/Thr_Kinases-Pseudokinases"/>
</dbReference>
<comment type="caution">
    <text evidence="3">The sequence shown here is derived from an EMBL/GenBank/DDBJ whole genome shotgun (WGS) entry which is preliminary data.</text>
</comment>
<dbReference type="PANTHER" id="PTHR44329">
    <property type="entry name" value="SERINE/THREONINE-PROTEIN KINASE TNNI3K-RELATED"/>
    <property type="match status" value="1"/>
</dbReference>
<dbReference type="SUPFAM" id="SSF56112">
    <property type="entry name" value="Protein kinase-like (PK-like)"/>
    <property type="match status" value="1"/>
</dbReference>
<evidence type="ECO:0000313" key="4">
    <source>
        <dbReference type="Proteomes" id="UP000292702"/>
    </source>
</evidence>
<reference evidence="3 4" key="1">
    <citation type="submission" date="2018-11" db="EMBL/GenBank/DDBJ databases">
        <title>Genome assembly of Steccherinum ochraceum LE-BIN_3174, the white-rot fungus of the Steccherinaceae family (The Residual Polyporoid clade, Polyporales, Basidiomycota).</title>
        <authorList>
            <person name="Fedorova T.V."/>
            <person name="Glazunova O.A."/>
            <person name="Landesman E.O."/>
            <person name="Moiseenko K.V."/>
            <person name="Psurtseva N.V."/>
            <person name="Savinova O.S."/>
            <person name="Shakhova N.V."/>
            <person name="Tyazhelova T.V."/>
            <person name="Vasina D.V."/>
        </authorList>
    </citation>
    <scope>NUCLEOTIDE SEQUENCE [LARGE SCALE GENOMIC DNA]</scope>
    <source>
        <strain evidence="3 4">LE-BIN_3174</strain>
    </source>
</reference>
<gene>
    <name evidence="3" type="ORF">EIP91_008761</name>
</gene>
<name>A0A4R0R4Q3_9APHY</name>
<dbReference type="Gene3D" id="1.10.510.10">
    <property type="entry name" value="Transferase(Phosphotransferase) domain 1"/>
    <property type="match status" value="1"/>
</dbReference>
<feature type="compositionally biased region" description="Basic and acidic residues" evidence="1">
    <location>
        <begin position="653"/>
        <end position="668"/>
    </location>
</feature>